<evidence type="ECO:0000256" key="1">
    <source>
        <dbReference type="SAM" id="MobiDB-lite"/>
    </source>
</evidence>
<name>A0A1Q2YE08_9ASCO</name>
<dbReference type="Proteomes" id="UP000186136">
    <property type="component" value="Unassembled WGS sequence"/>
</dbReference>
<sequence length="146" mass="15904">MSESKAFPTLTPVQFSPSLLDSLDKSTDSTVTRQQRHAQAISAEVGKQLDELLSEKADKLDKAIESKLLAPESEKDKQKLQGSTELNAKLDSIYNTLKQSAEAKVAKSSSVLAAEKVVSQCLLNNKGTPLNCWDEVQNFKKLAGNP</sequence>
<dbReference type="Pfam" id="PF07956">
    <property type="entry name" value="DUF1690"/>
    <property type="match status" value="1"/>
</dbReference>
<dbReference type="AlphaFoldDB" id="A0A1Q2YE08"/>
<dbReference type="OrthoDB" id="5544375at2759"/>
<comment type="caution">
    <text evidence="2">The sequence shown here is derived from an EMBL/GenBank/DDBJ whole genome shotgun (WGS) entry which is preliminary data.</text>
</comment>
<evidence type="ECO:0000313" key="3">
    <source>
        <dbReference type="Proteomes" id="UP000186136"/>
    </source>
</evidence>
<protein>
    <recommendedName>
        <fullName evidence="4">MICOS complex subunit MIC19</fullName>
    </recommendedName>
</protein>
<dbReference type="EMBL" id="BDGI01000044">
    <property type="protein sequence ID" value="GAV27738.1"/>
    <property type="molecule type" value="Genomic_DNA"/>
</dbReference>
<gene>
    <name evidence="2" type="ORF">PMKS-001206</name>
</gene>
<accession>A0A1Q2YE08</accession>
<reference evidence="2 3" key="1">
    <citation type="submission" date="2016-08" db="EMBL/GenBank/DDBJ databases">
        <title>Whole genome shotgun sequence of Pichia membranifaciens KS47-1.</title>
        <authorList>
            <person name="Konishi M."/>
            <person name="Ishida M."/>
            <person name="Arakawa T."/>
            <person name="Kato Y."/>
            <person name="Horiuchi J."/>
        </authorList>
    </citation>
    <scope>NUCLEOTIDE SEQUENCE [LARGE SCALE GENOMIC DNA]</scope>
    <source>
        <strain evidence="2 3">KS47-1</strain>
    </source>
</reference>
<evidence type="ECO:0000313" key="2">
    <source>
        <dbReference type="EMBL" id="GAV27738.1"/>
    </source>
</evidence>
<proteinExistence type="predicted"/>
<keyword evidence="3" id="KW-1185">Reference proteome</keyword>
<dbReference type="InterPro" id="IPR012471">
    <property type="entry name" value="DUF1690"/>
</dbReference>
<feature type="region of interest" description="Disordered" evidence="1">
    <location>
        <begin position="15"/>
        <end position="39"/>
    </location>
</feature>
<organism evidence="2 3">
    <name type="scientific">Pichia membranifaciens</name>
    <dbReference type="NCBI Taxonomy" id="4926"/>
    <lineage>
        <taxon>Eukaryota</taxon>
        <taxon>Fungi</taxon>
        <taxon>Dikarya</taxon>
        <taxon>Ascomycota</taxon>
        <taxon>Saccharomycotina</taxon>
        <taxon>Pichiomycetes</taxon>
        <taxon>Pichiales</taxon>
        <taxon>Pichiaceae</taxon>
        <taxon>Pichia</taxon>
    </lineage>
</organism>
<evidence type="ECO:0008006" key="4">
    <source>
        <dbReference type="Google" id="ProtNLM"/>
    </source>
</evidence>